<evidence type="ECO:0000256" key="7">
    <source>
        <dbReference type="ARBA" id="ARBA00023326"/>
    </source>
</evidence>
<dbReference type="GO" id="GO:0005576">
    <property type="term" value="C:extracellular region"/>
    <property type="evidence" value="ECO:0007669"/>
    <property type="project" value="TreeGrafter"/>
</dbReference>
<dbReference type="GO" id="GO:0000272">
    <property type="term" value="P:polysaccharide catabolic process"/>
    <property type="evidence" value="ECO:0007669"/>
    <property type="project" value="UniProtKB-KW"/>
</dbReference>
<evidence type="ECO:0000256" key="1">
    <source>
        <dbReference type="ARBA" id="ARBA00000822"/>
    </source>
</evidence>
<dbReference type="EMBL" id="SWFT01000005">
    <property type="protein sequence ID" value="KAA8908566.1"/>
    <property type="molecule type" value="Genomic_DNA"/>
</dbReference>
<dbReference type="GO" id="GO:0008061">
    <property type="term" value="F:chitin binding"/>
    <property type="evidence" value="ECO:0007669"/>
    <property type="project" value="InterPro"/>
</dbReference>
<dbReference type="GeneID" id="54778762"/>
<dbReference type="GO" id="GO:0006032">
    <property type="term" value="P:chitin catabolic process"/>
    <property type="evidence" value="ECO:0007669"/>
    <property type="project" value="UniProtKB-KW"/>
</dbReference>
<dbReference type="InterPro" id="IPR050314">
    <property type="entry name" value="Glycosyl_Hydrlase_18"/>
</dbReference>
<feature type="compositionally biased region" description="Basic residues" evidence="10">
    <location>
        <begin position="1"/>
        <end position="10"/>
    </location>
</feature>
<dbReference type="InterPro" id="IPR001223">
    <property type="entry name" value="Glyco_hydro18_cat"/>
</dbReference>
<evidence type="ECO:0000256" key="2">
    <source>
        <dbReference type="ARBA" id="ARBA00012729"/>
    </source>
</evidence>
<dbReference type="OrthoDB" id="76388at2759"/>
<evidence type="ECO:0000313" key="13">
    <source>
        <dbReference type="Proteomes" id="UP000449547"/>
    </source>
</evidence>
<dbReference type="Pfam" id="PF00704">
    <property type="entry name" value="Glyco_hydro_18"/>
    <property type="match status" value="1"/>
</dbReference>
<dbReference type="SMART" id="SM00636">
    <property type="entry name" value="Glyco_18"/>
    <property type="match status" value="1"/>
</dbReference>
<proteinExistence type="inferred from homology"/>
<dbReference type="InterPro" id="IPR011583">
    <property type="entry name" value="Chitinase_II/V-like_cat"/>
</dbReference>
<gene>
    <name evidence="12" type="ORF">DIURU_000109</name>
</gene>
<dbReference type="CDD" id="cd06548">
    <property type="entry name" value="GH18_chitinase"/>
    <property type="match status" value="1"/>
</dbReference>
<dbReference type="AlphaFoldDB" id="A0A642UZB7"/>
<dbReference type="Proteomes" id="UP000449547">
    <property type="component" value="Unassembled WGS sequence"/>
</dbReference>
<keyword evidence="5" id="KW-0119">Carbohydrate metabolism</keyword>
<dbReference type="GO" id="GO:0008843">
    <property type="term" value="F:endochitinase activity"/>
    <property type="evidence" value="ECO:0007669"/>
    <property type="project" value="UniProtKB-EC"/>
</dbReference>
<dbReference type="PROSITE" id="PS51910">
    <property type="entry name" value="GH18_2"/>
    <property type="match status" value="1"/>
</dbReference>
<comment type="catalytic activity">
    <reaction evidence="1">
        <text>Random endo-hydrolysis of N-acetyl-beta-D-glucosaminide (1-&gt;4)-beta-linkages in chitin and chitodextrins.</text>
        <dbReference type="EC" id="3.2.1.14"/>
    </reaction>
</comment>
<evidence type="ECO:0000256" key="4">
    <source>
        <dbReference type="ARBA" id="ARBA00023024"/>
    </source>
</evidence>
<keyword evidence="6 8" id="KW-0326">Glycosidase</keyword>
<dbReference type="InterPro" id="IPR017853">
    <property type="entry name" value="GH"/>
</dbReference>
<comment type="similarity">
    <text evidence="9">Belongs to the glycosyl hydrolase 18 family.</text>
</comment>
<dbReference type="PANTHER" id="PTHR11177">
    <property type="entry name" value="CHITINASE"/>
    <property type="match status" value="1"/>
</dbReference>
<evidence type="ECO:0000256" key="8">
    <source>
        <dbReference type="RuleBase" id="RU000489"/>
    </source>
</evidence>
<evidence type="ECO:0000259" key="11">
    <source>
        <dbReference type="PROSITE" id="PS51910"/>
    </source>
</evidence>
<dbReference type="VEuPathDB" id="FungiDB:DIURU_000109"/>
<keyword evidence="13" id="KW-1185">Reference proteome</keyword>
<dbReference type="SUPFAM" id="SSF51445">
    <property type="entry name" value="(Trans)glycosidases"/>
    <property type="match status" value="1"/>
</dbReference>
<feature type="region of interest" description="Disordered" evidence="10">
    <location>
        <begin position="1"/>
        <end position="45"/>
    </location>
</feature>
<accession>A0A642UZB7</accession>
<comment type="caution">
    <text evidence="12">The sequence shown here is derived from an EMBL/GenBank/DDBJ whole genome shotgun (WGS) entry which is preliminary data.</text>
</comment>
<evidence type="ECO:0000256" key="10">
    <source>
        <dbReference type="SAM" id="MobiDB-lite"/>
    </source>
</evidence>
<dbReference type="PROSITE" id="PS01095">
    <property type="entry name" value="GH18_1"/>
    <property type="match status" value="1"/>
</dbReference>
<feature type="domain" description="GH18" evidence="11">
    <location>
        <begin position="51"/>
        <end position="406"/>
    </location>
</feature>
<evidence type="ECO:0000256" key="6">
    <source>
        <dbReference type="ARBA" id="ARBA00023295"/>
    </source>
</evidence>
<name>A0A642UZB7_DIURU</name>
<keyword evidence="7" id="KW-0624">Polysaccharide degradation</keyword>
<protein>
    <recommendedName>
        <fullName evidence="2">chitinase</fullName>
        <ecNumber evidence="2">3.2.1.14</ecNumber>
    </recommendedName>
</protein>
<dbReference type="Gene3D" id="3.20.20.80">
    <property type="entry name" value="Glycosidases"/>
    <property type="match status" value="1"/>
</dbReference>
<keyword evidence="3 8" id="KW-0378">Hydrolase</keyword>
<reference evidence="12 13" key="1">
    <citation type="submission" date="2019-07" db="EMBL/GenBank/DDBJ databases">
        <title>Genome assembly of two rare yeast pathogens: Diutina rugosa and Trichomonascus ciferrii.</title>
        <authorList>
            <person name="Mixao V."/>
            <person name="Saus E."/>
            <person name="Hansen A."/>
            <person name="Lass-Flor C."/>
            <person name="Gabaldon T."/>
        </authorList>
    </citation>
    <scope>NUCLEOTIDE SEQUENCE [LARGE SCALE GENOMIC DNA]</scope>
    <source>
        <strain evidence="12 13">CBS 613</strain>
    </source>
</reference>
<evidence type="ECO:0000256" key="5">
    <source>
        <dbReference type="ARBA" id="ARBA00023277"/>
    </source>
</evidence>
<dbReference type="InterPro" id="IPR029070">
    <property type="entry name" value="Chitinase_insertion_sf"/>
</dbReference>
<evidence type="ECO:0000256" key="9">
    <source>
        <dbReference type="RuleBase" id="RU004453"/>
    </source>
</evidence>
<dbReference type="InterPro" id="IPR001579">
    <property type="entry name" value="Glyco_hydro_18_chit_AS"/>
</dbReference>
<dbReference type="PANTHER" id="PTHR11177:SF317">
    <property type="entry name" value="CHITINASE 12-RELATED"/>
    <property type="match status" value="1"/>
</dbReference>
<keyword evidence="4" id="KW-0146">Chitin degradation</keyword>
<evidence type="ECO:0000313" key="12">
    <source>
        <dbReference type="EMBL" id="KAA8908566.1"/>
    </source>
</evidence>
<dbReference type="Gene3D" id="3.10.50.10">
    <property type="match status" value="1"/>
</dbReference>
<evidence type="ECO:0000256" key="3">
    <source>
        <dbReference type="ARBA" id="ARBA00022801"/>
    </source>
</evidence>
<organism evidence="12 13">
    <name type="scientific">Diutina rugosa</name>
    <name type="common">Yeast</name>
    <name type="synonym">Candida rugosa</name>
    <dbReference type="NCBI Taxonomy" id="5481"/>
    <lineage>
        <taxon>Eukaryota</taxon>
        <taxon>Fungi</taxon>
        <taxon>Dikarya</taxon>
        <taxon>Ascomycota</taxon>
        <taxon>Saccharomycotina</taxon>
        <taxon>Pichiomycetes</taxon>
        <taxon>Debaryomycetaceae</taxon>
        <taxon>Diutina</taxon>
    </lineage>
</organism>
<dbReference type="RefSeq" id="XP_034015054.1">
    <property type="nucleotide sequence ID" value="XM_034153595.1"/>
</dbReference>
<dbReference type="OMA" id="NWNLMAF"/>
<sequence length="417" mass="46756">MGLFHRHKHNQQPLDPRAQKASLDHQKQSPAAPQLHPHPPPQCPAPTANGFKNVVYFANWSVYARKHFAADIPVDQVSHVFYAFCHIDANTGKLKFTDEWCDLQLPMADPRDPSKKVEGSIAQLQALKQTHRHLKAVLSIGGWATEGQFQGMVASKDKLKAFITSCGDFIKKYKFDGIDVDWEYPQKHEMASFVELLAGIRRELDGIRPGLSLSIAAPAGMDKLAQFDFQGIDRYLDFWNVMCYDFAGGWSTKTGYHANLFGDNGDNPLNCHDVIDYYIKHGIHPSRLVMGMPLYGRNFFGAATGDIGAPFTKERGPNPPVDQDTVDYNKLIPGQQNMDPRKVGASVYDPKAHLFITYDDVQCTRIKARYIQSNGLGGGMWWDSAGDTKDPQTSLVQTFFREMGGQEKLDHTPNWLG</sequence>
<dbReference type="EC" id="3.2.1.14" evidence="2"/>